<protein>
    <submittedName>
        <fullName evidence="12">Uncharacterized protein</fullName>
    </submittedName>
</protein>
<dbReference type="GO" id="GO:0005576">
    <property type="term" value="C:extracellular region"/>
    <property type="evidence" value="ECO:0000318"/>
    <property type="project" value="GO_Central"/>
</dbReference>
<reference evidence="12" key="2">
    <citation type="submission" date="2021-01" db="UniProtKB">
        <authorList>
            <consortium name="EnsemblMetazoa"/>
        </authorList>
    </citation>
    <scope>IDENTIFICATION</scope>
</reference>
<dbReference type="InterPro" id="IPR049883">
    <property type="entry name" value="NOTCH1_EGF-like"/>
</dbReference>
<dbReference type="OrthoDB" id="4062651at2759"/>
<feature type="domain" description="EGF-like" evidence="10">
    <location>
        <begin position="1277"/>
        <end position="1321"/>
    </location>
</feature>
<dbReference type="InterPro" id="IPR051145">
    <property type="entry name" value="GAS-SHBG-PROS"/>
</dbReference>
<evidence type="ECO:0000256" key="1">
    <source>
        <dbReference type="ARBA" id="ARBA00004498"/>
    </source>
</evidence>
<dbReference type="InParanoid" id="A0A7M7PTJ8"/>
<evidence type="ECO:0000256" key="9">
    <source>
        <dbReference type="PROSITE-ProRule" id="PRU00076"/>
    </source>
</evidence>
<feature type="domain" description="TB" evidence="11">
    <location>
        <begin position="114"/>
        <end position="167"/>
    </location>
</feature>
<evidence type="ECO:0000256" key="6">
    <source>
        <dbReference type="ARBA" id="ARBA00022737"/>
    </source>
</evidence>
<dbReference type="PROSITE" id="PS01186">
    <property type="entry name" value="EGF_2"/>
    <property type="match status" value="6"/>
</dbReference>
<feature type="domain" description="TB" evidence="11">
    <location>
        <begin position="1343"/>
        <end position="1396"/>
    </location>
</feature>
<dbReference type="FunCoup" id="A0A7M7PTJ8">
    <property type="interactions" value="334"/>
</dbReference>
<dbReference type="SMART" id="SM00179">
    <property type="entry name" value="EGF_CA"/>
    <property type="match status" value="23"/>
</dbReference>
<reference evidence="13" key="1">
    <citation type="submission" date="2015-02" db="EMBL/GenBank/DDBJ databases">
        <title>Genome sequencing for Strongylocentrotus purpuratus.</title>
        <authorList>
            <person name="Murali S."/>
            <person name="Liu Y."/>
            <person name="Vee V."/>
            <person name="English A."/>
            <person name="Wang M."/>
            <person name="Skinner E."/>
            <person name="Han Y."/>
            <person name="Muzny D.M."/>
            <person name="Worley K.C."/>
            <person name="Gibbs R.A."/>
        </authorList>
    </citation>
    <scope>NUCLEOTIDE SEQUENCE</scope>
</reference>
<dbReference type="InterPro" id="IPR018097">
    <property type="entry name" value="EGF_Ca-bd_CS"/>
</dbReference>
<dbReference type="KEGG" id="spu:579490"/>
<dbReference type="SUPFAM" id="SSF57581">
    <property type="entry name" value="TB module/8-cys domain"/>
    <property type="match status" value="4"/>
</dbReference>
<dbReference type="InterPro" id="IPR017878">
    <property type="entry name" value="TB_dom"/>
</dbReference>
<keyword evidence="3" id="KW-0272">Extracellular matrix</keyword>
<dbReference type="Pfam" id="PF12661">
    <property type="entry name" value="hEGF"/>
    <property type="match status" value="3"/>
</dbReference>
<feature type="domain" description="EGF-like" evidence="10">
    <location>
        <begin position="1082"/>
        <end position="1123"/>
    </location>
</feature>
<evidence type="ECO:0000256" key="5">
    <source>
        <dbReference type="ARBA" id="ARBA00022729"/>
    </source>
</evidence>
<dbReference type="PROSITE" id="PS51364">
    <property type="entry name" value="TB"/>
    <property type="match status" value="4"/>
</dbReference>
<dbReference type="Pfam" id="PF00683">
    <property type="entry name" value="TB"/>
    <property type="match status" value="4"/>
</dbReference>
<comment type="subcellular location">
    <subcellularLocation>
        <location evidence="1">Secreted</location>
        <location evidence="1">Extracellular space</location>
        <location evidence="1">Extracellular matrix</location>
    </subcellularLocation>
</comment>
<dbReference type="InterPro" id="IPR001881">
    <property type="entry name" value="EGF-like_Ca-bd_dom"/>
</dbReference>
<keyword evidence="4 9" id="KW-0245">EGF-like domain</keyword>
<dbReference type="PROSITE" id="PS01187">
    <property type="entry name" value="EGF_CA"/>
    <property type="match status" value="5"/>
</dbReference>
<dbReference type="CDD" id="cd00054">
    <property type="entry name" value="EGF_CA"/>
    <property type="match status" value="7"/>
</dbReference>
<dbReference type="PANTHER" id="PTHR24040:SF16">
    <property type="entry name" value="FIBRILLIN-2-LIKE PROTEIN"/>
    <property type="match status" value="1"/>
</dbReference>
<accession>A0A7M7PTJ8</accession>
<name>A0A7M7PTJ8_STRPU</name>
<dbReference type="GO" id="GO:0005201">
    <property type="term" value="F:extracellular matrix structural constituent"/>
    <property type="evidence" value="ECO:0000318"/>
    <property type="project" value="GO_Central"/>
</dbReference>
<dbReference type="Pfam" id="PF00008">
    <property type="entry name" value="EGF"/>
    <property type="match status" value="1"/>
</dbReference>
<dbReference type="EnsemblMetazoa" id="XM_030999669">
    <property type="protein sequence ID" value="XP_030855529"/>
    <property type="gene ID" value="LOC579490"/>
</dbReference>
<sequence>MRGPCFRRVSSSHCMAPLSDMTTLHDDCCSTVGQGWGNGCYACPQVLGQELHCPSGFKKSPDTGNCIDVDECNAFDNICMHGSCLNSQGSYRCRCDQGYMSDTSGTQCVVSVKQMCYTRVINGQCYGGGGSRMPTTQMQCCCSLGSAWGAACERCPQQGSAEFRAMCPQGTGYHYKPSNGYNHVSAIVSSGNPRPTQNVDPCATNSRLCLNGQCINSGNGAYRCECSRGFRLSSRGNQCIDVNECSESRDICNGGRCLNTYGSFHCICSRGLVLRGGVCEDIDECTVRNVNPCAEYVCQNTLGSYHCLRTECTNGYRYDITHQRCVDVNECSDANVCEHGRCINIEGSYRCLCPQGFTSNPTETDCIDVDECGQTRDTPLCGEEAICVNEVGVYRCVCTGDTVYDSESRTCQTPVEVQGAPEIVEVDRKDCYGSISDMNFCSNLLGSNVTQQECCCTVGAGWGDDCDLIVCPSQGTLAYNETCPVGQGKHVITLRRPVETVNVPTTYPEAAAHPSAGQEASILGINECEIFPELCGPAACVDKEILYDCNCPEGYKFDDASKTCIVHDSCFVYQGVCGNASCENTENSYNCKCPGSYEFDASLRRCMSIDHCESPGICGNGTCTSTERGPVCSCPEGHRFVPSQRSCEVQDYCIVYNGVCGNGTCVNRADGYDCRCPEGQRFNERSSACEVTNFCVVLSGICGNGTCIPTENGYTCRCPSGFQFDSDGGFCKDIDLCVDHSALCGNGTCVDQGQNFICICPEGFQFSNTKVCIDINECSTPTSHSCGLEASCINTHGSHHCACPGGFEFNPASRTCDDINECRLLPDLCGNATCTNTDGSYQCSCAFGFMYNQTLGMCIDTNECAVYRSICSNGTCMNTQGSYRCVCPRGYEYISGNGNGCLDINECSSVPGLCGDATCLNREGSFLCGCDPGYYFEEQDRICVDINECFLSEEICGNGQCENSVGSFRCICPDGANFDEAGRQCTALESHTTSRDPEAIEADRCTSLCGNATCATDASGLVCTCQPGYQYDTASKSCVDLDECERSPEICGTATCQNRIGGYTCMCSEGYVYKRKKKICGDLNECKKYRTLCANGRCVNKKGTFVCLCSPGQQFSYNSRRCVAAASMTVCNRNPGICGNATCSSEGHSIRCLCPAGYDYDVTIKACNTIGECDQPNRCGEGALCEDTVAGYRCVCTAGYIYNYQDGGCREIPQPPPEASGGVGYRPAVTQTTPPKRGLNECNSSPCINGVCIDRPDGFICQCVEGYHLVDSVTCEDTNECESPDAQDICMYGNCVNEPPGSFTCECTDGLTLDSTGRRCIELIGPVSGGGIDGGIPPEEPLGPCWGQSDPNQDICSNVVSQESTYQQCCCNTGLSWGKECYSCPLRHSEEYRMLCVALSLFNNQDGIINQQADQPVPGVPRS</sequence>
<feature type="domain" description="EGF-like" evidence="10">
    <location>
        <begin position="241"/>
        <end position="280"/>
    </location>
</feature>
<dbReference type="Gene3D" id="3.90.290.10">
    <property type="entry name" value="TGF-beta binding (TB) domain"/>
    <property type="match status" value="4"/>
</dbReference>
<dbReference type="PANTHER" id="PTHR24040">
    <property type="entry name" value="LAMININ G-LIKE DOMAIN-CONTAINING PROTEIN"/>
    <property type="match status" value="1"/>
</dbReference>
<organism evidence="12 13">
    <name type="scientific">Strongylocentrotus purpuratus</name>
    <name type="common">Purple sea urchin</name>
    <dbReference type="NCBI Taxonomy" id="7668"/>
    <lineage>
        <taxon>Eukaryota</taxon>
        <taxon>Metazoa</taxon>
        <taxon>Echinodermata</taxon>
        <taxon>Eleutherozoa</taxon>
        <taxon>Echinozoa</taxon>
        <taxon>Echinoidea</taxon>
        <taxon>Euechinoidea</taxon>
        <taxon>Echinacea</taxon>
        <taxon>Camarodonta</taxon>
        <taxon>Echinidea</taxon>
        <taxon>Strongylocentrotidae</taxon>
        <taxon>Strongylocentrotus</taxon>
    </lineage>
</organism>
<feature type="domain" description="TB" evidence="11">
    <location>
        <begin position="3"/>
        <end position="44"/>
    </location>
</feature>
<feature type="domain" description="EGF-like" evidence="10">
    <location>
        <begin position="818"/>
        <end position="855"/>
    </location>
</feature>
<dbReference type="GeneID" id="579490"/>
<dbReference type="SUPFAM" id="SSF57196">
    <property type="entry name" value="EGF/Laminin"/>
    <property type="match status" value="4"/>
</dbReference>
<keyword evidence="2" id="KW-0964">Secreted</keyword>
<keyword evidence="5" id="KW-0732">Signal</keyword>
<feature type="domain" description="EGF-like" evidence="10">
    <location>
        <begin position="327"/>
        <end position="367"/>
    </location>
</feature>
<evidence type="ECO:0000256" key="7">
    <source>
        <dbReference type="ARBA" id="ARBA00023157"/>
    </source>
</evidence>
<dbReference type="InterPro" id="IPR009030">
    <property type="entry name" value="Growth_fac_rcpt_cys_sf"/>
</dbReference>
<dbReference type="PROSITE" id="PS00010">
    <property type="entry name" value="ASX_HYDROXYL"/>
    <property type="match status" value="13"/>
</dbReference>
<keyword evidence="8" id="KW-0325">Glycoprotein</keyword>
<keyword evidence="6" id="KW-0677">Repeat</keyword>
<feature type="domain" description="EGF-like" evidence="10">
    <location>
        <begin position="945"/>
        <end position="986"/>
    </location>
</feature>
<dbReference type="InterPro" id="IPR026823">
    <property type="entry name" value="cEGF"/>
</dbReference>
<dbReference type="InterPro" id="IPR013032">
    <property type="entry name" value="EGF-like_CS"/>
</dbReference>
<evidence type="ECO:0000256" key="2">
    <source>
        <dbReference type="ARBA" id="ARBA00022525"/>
    </source>
</evidence>
<dbReference type="RefSeq" id="XP_030855529.1">
    <property type="nucleotide sequence ID" value="XM_030999669.1"/>
</dbReference>
<dbReference type="Pfam" id="PF12662">
    <property type="entry name" value="cEGF"/>
    <property type="match status" value="1"/>
</dbReference>
<dbReference type="Gene3D" id="2.10.25.10">
    <property type="entry name" value="Laminin"/>
    <property type="match status" value="21"/>
</dbReference>
<dbReference type="GO" id="GO:0005509">
    <property type="term" value="F:calcium ion binding"/>
    <property type="evidence" value="ECO:0007669"/>
    <property type="project" value="InterPro"/>
</dbReference>
<feature type="domain" description="EGF-like" evidence="10">
    <location>
        <begin position="1169"/>
        <end position="1206"/>
    </location>
</feature>
<dbReference type="FunFam" id="2.10.25.10:FF:000038">
    <property type="entry name" value="Fibrillin 2"/>
    <property type="match status" value="1"/>
</dbReference>
<dbReference type="FunFam" id="2.10.25.10:FF:000002">
    <property type="entry name" value="Latent-transforming growth factor beta-binding protein 3"/>
    <property type="match status" value="1"/>
</dbReference>
<dbReference type="InterPro" id="IPR000152">
    <property type="entry name" value="EGF-type_Asp/Asn_hydroxyl_site"/>
</dbReference>
<keyword evidence="7 9" id="KW-1015">Disulfide bond</keyword>
<feature type="domain" description="EGF-like" evidence="10">
    <location>
        <begin position="860"/>
        <end position="897"/>
    </location>
</feature>
<evidence type="ECO:0000259" key="11">
    <source>
        <dbReference type="PROSITE" id="PS51364"/>
    </source>
</evidence>
<dbReference type="InterPro" id="IPR000742">
    <property type="entry name" value="EGF"/>
</dbReference>
<comment type="caution">
    <text evidence="9">Lacks conserved residue(s) required for the propagation of feature annotation.</text>
</comment>
<dbReference type="FunFam" id="2.10.25.10:FF:000003">
    <property type="entry name" value="fibrillin-1 isoform X1"/>
    <property type="match status" value="2"/>
</dbReference>
<feature type="disulfide bond" evidence="9">
    <location>
        <begin position="1242"/>
        <end position="1252"/>
    </location>
</feature>
<dbReference type="Pfam" id="PF07645">
    <property type="entry name" value="EGF_CA"/>
    <property type="match status" value="14"/>
</dbReference>
<dbReference type="FunFam" id="2.10.25.10:FF:000005">
    <property type="entry name" value="Fibrillin 2"/>
    <property type="match status" value="6"/>
</dbReference>
<evidence type="ECO:0000313" key="13">
    <source>
        <dbReference type="Proteomes" id="UP000007110"/>
    </source>
</evidence>
<dbReference type="Proteomes" id="UP000007110">
    <property type="component" value="Unassembled WGS sequence"/>
</dbReference>
<dbReference type="PROSITE" id="PS50026">
    <property type="entry name" value="EGF_3"/>
    <property type="match status" value="14"/>
</dbReference>
<feature type="domain" description="EGF-like" evidence="10">
    <location>
        <begin position="733"/>
        <end position="770"/>
    </location>
</feature>
<feature type="domain" description="EGF-like" evidence="10">
    <location>
        <begin position="774"/>
        <end position="817"/>
    </location>
</feature>
<feature type="domain" description="EGF-like" evidence="10">
    <location>
        <begin position="608"/>
        <end position="648"/>
    </location>
</feature>
<evidence type="ECO:0000256" key="8">
    <source>
        <dbReference type="ARBA" id="ARBA00023180"/>
    </source>
</evidence>
<evidence type="ECO:0000256" key="4">
    <source>
        <dbReference type="ARBA" id="ARBA00022536"/>
    </source>
</evidence>
<dbReference type="OMA" id="GTGYHYK"/>
<dbReference type="SUPFAM" id="SSF57184">
    <property type="entry name" value="Growth factor receptor domain"/>
    <property type="match status" value="7"/>
</dbReference>
<feature type="domain" description="EGF-like" evidence="10">
    <location>
        <begin position="68"/>
        <end position="105"/>
    </location>
</feature>
<feature type="domain" description="TB" evidence="11">
    <location>
        <begin position="429"/>
        <end position="483"/>
    </location>
</feature>
<evidence type="ECO:0000259" key="10">
    <source>
        <dbReference type="PROSITE" id="PS50026"/>
    </source>
</evidence>
<dbReference type="SMART" id="SM00181">
    <property type="entry name" value="EGF"/>
    <property type="match status" value="24"/>
</dbReference>
<keyword evidence="13" id="KW-1185">Reference proteome</keyword>
<feature type="domain" description="EGF-like" evidence="10">
    <location>
        <begin position="198"/>
        <end position="240"/>
    </location>
</feature>
<dbReference type="InterPro" id="IPR036773">
    <property type="entry name" value="TB_dom_sf"/>
</dbReference>
<proteinExistence type="predicted"/>
<feature type="domain" description="EGF-like" evidence="10">
    <location>
        <begin position="1238"/>
        <end position="1276"/>
    </location>
</feature>
<evidence type="ECO:0000256" key="3">
    <source>
        <dbReference type="ARBA" id="ARBA00022530"/>
    </source>
</evidence>
<evidence type="ECO:0000313" key="12">
    <source>
        <dbReference type="EnsemblMetazoa" id="XP_030855529"/>
    </source>
</evidence>